<evidence type="ECO:0000313" key="4">
    <source>
        <dbReference type="Proteomes" id="UP000219642"/>
    </source>
</evidence>
<dbReference type="NCBIfam" id="NF040481">
    <property type="entry name" value="YdcK_fam"/>
    <property type="match status" value="1"/>
</dbReference>
<dbReference type="InterPro" id="IPR011004">
    <property type="entry name" value="Trimer_LpxA-like_sf"/>
</dbReference>
<comment type="caution">
    <text evidence="3">The sequence shown here is derived from an EMBL/GenBank/DDBJ whole genome shotgun (WGS) entry which is preliminary data.</text>
</comment>
<protein>
    <recommendedName>
        <fullName evidence="5">LbetaH domain-containing protein</fullName>
    </recommendedName>
</protein>
<dbReference type="Proteomes" id="UP000219642">
    <property type="component" value="Unassembled WGS sequence"/>
</dbReference>
<evidence type="ECO:0000256" key="1">
    <source>
        <dbReference type="ARBA" id="ARBA00022679"/>
    </source>
</evidence>
<keyword evidence="2" id="KW-0012">Acyltransferase</keyword>
<dbReference type="SUPFAM" id="SSF51161">
    <property type="entry name" value="Trimeric LpxA-like enzymes"/>
    <property type="match status" value="1"/>
</dbReference>
<proteinExistence type="predicted"/>
<dbReference type="PANTHER" id="PTHR43584:SF2">
    <property type="entry name" value="NUCLEOSIDE-DIPHOSPHATE-SUGAR PYROPHOSPHORYLASES"/>
    <property type="match status" value="1"/>
</dbReference>
<dbReference type="EMBL" id="NITV01000007">
    <property type="protein sequence ID" value="PDO85670.1"/>
    <property type="molecule type" value="Genomic_DNA"/>
</dbReference>
<dbReference type="InterPro" id="IPR048014">
    <property type="entry name" value="YdcK-like"/>
</dbReference>
<name>A0ABX4IR31_9ENTR</name>
<dbReference type="Gene3D" id="2.160.10.10">
    <property type="entry name" value="Hexapeptide repeat proteins"/>
    <property type="match status" value="2"/>
</dbReference>
<evidence type="ECO:0008006" key="5">
    <source>
        <dbReference type="Google" id="ProtNLM"/>
    </source>
</evidence>
<keyword evidence="1" id="KW-0808">Transferase</keyword>
<keyword evidence="4" id="KW-1185">Reference proteome</keyword>
<dbReference type="InterPro" id="IPR050065">
    <property type="entry name" value="GlmU-like"/>
</dbReference>
<reference evidence="3 4" key="1">
    <citation type="submission" date="2017-06" db="EMBL/GenBank/DDBJ databases">
        <title>Draft genome sequence of nitrogen-fixing Kosakonia pseudosacchari strain NN143 isolated from sugarcane roots.</title>
        <authorList>
            <person name="Li Y."/>
            <person name="Li S."/>
            <person name="Lin L."/>
            <person name="Wu X."/>
            <person name="Yang L."/>
            <person name="Li Y."/>
            <person name="An Q."/>
        </authorList>
    </citation>
    <scope>NUCLEOTIDE SEQUENCE [LARGE SCALE GENOMIC DNA]</scope>
    <source>
        <strain evidence="3 4">NN143</strain>
    </source>
</reference>
<gene>
    <name evidence="3" type="ORF">BK796_14290</name>
</gene>
<sequence>MHYQIGGEKRSVVLRQIIALRDFNDVVAGSAGGWVDNENVLDQQGNCWIYDENSMVFLGSLVRDNARITQPCVICHDVVIKDNAWVDGCEISHGAQLSDNVTVQASTVRGLCHLRGDARILNGCDIVAAQGLTLDNEQILQIYDSATVSHSRVVHQAQIYGDAIVNYAFIEHRAEIFDFALLEGNELNDVWVCDCAKVYGHARVVAGTLDDEIPTLRYSSQVAENAVVEGNCILKHHVLVGGHAWLRGGPLQLDEKVVIQGNARIHGNVLIEHQIEIGGDVVVDAQEGESILLRGPKVINDRQHITRTPLVGAL</sequence>
<evidence type="ECO:0000313" key="3">
    <source>
        <dbReference type="EMBL" id="PDO85670.1"/>
    </source>
</evidence>
<dbReference type="CDD" id="cd00208">
    <property type="entry name" value="LbetaH"/>
    <property type="match status" value="1"/>
</dbReference>
<evidence type="ECO:0000256" key="2">
    <source>
        <dbReference type="ARBA" id="ARBA00023315"/>
    </source>
</evidence>
<accession>A0ABX4IR31</accession>
<dbReference type="Pfam" id="PF18836">
    <property type="entry name" value="B_solenoid_ydck"/>
    <property type="match status" value="3"/>
</dbReference>
<dbReference type="InterPro" id="IPR040831">
    <property type="entry name" value="B_solenoid_ydck_rpt"/>
</dbReference>
<organism evidence="3 4">
    <name type="scientific">Kosakonia pseudosacchari</name>
    <dbReference type="NCBI Taxonomy" id="1646340"/>
    <lineage>
        <taxon>Bacteria</taxon>
        <taxon>Pseudomonadati</taxon>
        <taxon>Pseudomonadota</taxon>
        <taxon>Gammaproteobacteria</taxon>
        <taxon>Enterobacterales</taxon>
        <taxon>Enterobacteriaceae</taxon>
        <taxon>Kosakonia</taxon>
    </lineage>
</organism>
<dbReference type="PANTHER" id="PTHR43584">
    <property type="entry name" value="NUCLEOTIDYL TRANSFERASE"/>
    <property type="match status" value="1"/>
</dbReference>